<proteinExistence type="predicted"/>
<dbReference type="EMBL" id="QTSX02001661">
    <property type="protein sequence ID" value="KAJ9079744.1"/>
    <property type="molecule type" value="Genomic_DNA"/>
</dbReference>
<comment type="caution">
    <text evidence="1">The sequence shown here is derived from an EMBL/GenBank/DDBJ whole genome shotgun (WGS) entry which is preliminary data.</text>
</comment>
<evidence type="ECO:0000313" key="1">
    <source>
        <dbReference type="EMBL" id="KAJ9079744.1"/>
    </source>
</evidence>
<protein>
    <submittedName>
        <fullName evidence="1">Uncharacterized protein</fullName>
    </submittedName>
</protein>
<keyword evidence="2" id="KW-1185">Reference proteome</keyword>
<gene>
    <name evidence="1" type="ORF">DSO57_1032277</name>
</gene>
<name>A0ACC2TYK8_9FUNG</name>
<accession>A0ACC2TYK8</accession>
<evidence type="ECO:0000313" key="2">
    <source>
        <dbReference type="Proteomes" id="UP001165960"/>
    </source>
</evidence>
<reference evidence="1" key="1">
    <citation type="submission" date="2022-04" db="EMBL/GenBank/DDBJ databases">
        <title>Genome of the entomopathogenic fungus Entomophthora muscae.</title>
        <authorList>
            <person name="Elya C."/>
            <person name="Lovett B.R."/>
            <person name="Lee E."/>
            <person name="Macias A.M."/>
            <person name="Hajek A.E."/>
            <person name="De Bivort B.L."/>
            <person name="Kasson M.T."/>
            <person name="De Fine Licht H.H."/>
            <person name="Stajich J.E."/>
        </authorList>
    </citation>
    <scope>NUCLEOTIDE SEQUENCE</scope>
    <source>
        <strain evidence="1">Berkeley</strain>
    </source>
</reference>
<sequence length="252" mass="27614">MEKGAETTHSQSPAAGANLTHLLPTGNSSADSLSLALPPTLILGSSILSVPSEDTKGKVPEAGKRFDLQILKINAIQSIAPINAEDIASNESKVQNVPIDHVFLSSAPSPRHLNLEVLVTREQKTIAGLHEKMRLNNSKAPEGGQEIFNALNKMFPCSWDRNDILVLEEVRIRPGYRVENCEALSPEFLRTLDRVKKTLEAERKKLNFDRSPSSTPLNLNASKAGSSGRKDASMGDKLTDLPKKERKDFSRK</sequence>
<dbReference type="Proteomes" id="UP001165960">
    <property type="component" value="Unassembled WGS sequence"/>
</dbReference>
<organism evidence="1 2">
    <name type="scientific">Entomophthora muscae</name>
    <dbReference type="NCBI Taxonomy" id="34485"/>
    <lineage>
        <taxon>Eukaryota</taxon>
        <taxon>Fungi</taxon>
        <taxon>Fungi incertae sedis</taxon>
        <taxon>Zoopagomycota</taxon>
        <taxon>Entomophthoromycotina</taxon>
        <taxon>Entomophthoromycetes</taxon>
        <taxon>Entomophthorales</taxon>
        <taxon>Entomophthoraceae</taxon>
        <taxon>Entomophthora</taxon>
    </lineage>
</organism>